<dbReference type="Gene3D" id="1.10.418.10">
    <property type="entry name" value="Calponin-like domain"/>
    <property type="match status" value="2"/>
</dbReference>
<protein>
    <recommendedName>
        <fullName evidence="9">Calponin-homology (CH) domain-containing protein</fullName>
    </recommendedName>
</protein>
<keyword evidence="4 8" id="KW-1133">Transmembrane helix</keyword>
<sequence>MNLHLEKCTPPLEVKDLFVDIQDGKILMALLEVLTGQSLLHEYKSSSHRIFRLNNIAKSLKFLEDSNVKLVSIDAAEIADGNPSLVLGLIWNIILFLQIKELTGNLNRMSSSSSLSSLPGGNESDASHPSAEKSLSVSIKDQRKAIKALLSWVQQRTRKYGVAVQDFAGSWRSGIAFLAIIKAIDSSLVDIKKALERSPRENLEDAFTIAQQSLNIPRLLEPEDVMVDSPDEHSIMTYVTQFLEHFPELDPDDFTGHTEDAPVEMTYVRYKDGPREEEGKIITLPKNEENEFTVELQTRPLTPPETHVYTEVNVADDRRSSSMNSLSRPHQLLAEANQGSVLKMVGFTFDKFSRRPEMSSLNSDVSGEISANGSNKILNIESQMETVLLPNGQGDLHHNLLDQISPKSTSGGPIYQEPTYIFSDNYNRYCDSSSSFSSISEPNDLFYHSEDSQDSIKPSPMSDDSGLVTPHDHNEEDDPFKYVLHKPRGHLEGDHSRQLTVFQAYRSSTEDKFNSRNHLDSVEDPQEGTYPMDDKSAAKISIIPHDLFYYPHYSVPIADVLQAFADPCKDSIVDVSTDFDDSSEGHSGDSELFSDDELDGEKIEKMTLTPESEDWELSLKDYVQDVRYTKTGSPSQSVGSILNGSVSQAVYDLQPNNFAFRSDHHETSQVFEHTEDPDDDWDEAPSRGRIYARKSDSDEEFYLMEDRTSRLAAEIGPVFRIRGIQESYRTARAPRNRRERKVHKPLNNNIFMRIWQNLITLREEHTEDDKDQNSGLSKNEYGDTQSGSPGSGAFMSDHDLRKLYPIGILLWFICYCIFILPELDMDKVEFLVKDE</sequence>
<dbReference type="Proteomes" id="UP001162483">
    <property type="component" value="Unassembled WGS sequence"/>
</dbReference>
<evidence type="ECO:0000256" key="8">
    <source>
        <dbReference type="SAM" id="Phobius"/>
    </source>
</evidence>
<evidence type="ECO:0000256" key="3">
    <source>
        <dbReference type="ARBA" id="ARBA00022737"/>
    </source>
</evidence>
<organism evidence="10 11">
    <name type="scientific">Staurois parvus</name>
    <dbReference type="NCBI Taxonomy" id="386267"/>
    <lineage>
        <taxon>Eukaryota</taxon>
        <taxon>Metazoa</taxon>
        <taxon>Chordata</taxon>
        <taxon>Craniata</taxon>
        <taxon>Vertebrata</taxon>
        <taxon>Euteleostomi</taxon>
        <taxon>Amphibia</taxon>
        <taxon>Batrachia</taxon>
        <taxon>Anura</taxon>
        <taxon>Neobatrachia</taxon>
        <taxon>Ranoidea</taxon>
        <taxon>Ranidae</taxon>
        <taxon>Staurois</taxon>
    </lineage>
</organism>
<feature type="domain" description="Calponin-homology (CH)" evidence="9">
    <location>
        <begin position="1"/>
        <end position="98"/>
    </location>
</feature>
<comment type="caution">
    <text evidence="10">The sequence shown here is derived from an EMBL/GenBank/DDBJ whole genome shotgun (WGS) entry which is preliminary data.</text>
</comment>
<evidence type="ECO:0000256" key="2">
    <source>
        <dbReference type="ARBA" id="ARBA00022692"/>
    </source>
</evidence>
<dbReference type="PANTHER" id="PTHR47535:SF7">
    <property type="entry name" value="CALMIN"/>
    <property type="match status" value="1"/>
</dbReference>
<evidence type="ECO:0000313" key="10">
    <source>
        <dbReference type="EMBL" id="CAI9578204.1"/>
    </source>
</evidence>
<dbReference type="PROSITE" id="PS50021">
    <property type="entry name" value="CH"/>
    <property type="match status" value="2"/>
</dbReference>
<reference evidence="10" key="1">
    <citation type="submission" date="2023-05" db="EMBL/GenBank/DDBJ databases">
        <authorList>
            <person name="Stuckert A."/>
        </authorList>
    </citation>
    <scope>NUCLEOTIDE SEQUENCE</scope>
</reference>
<dbReference type="InterPro" id="IPR036872">
    <property type="entry name" value="CH_dom_sf"/>
</dbReference>
<feature type="transmembrane region" description="Helical" evidence="8">
    <location>
        <begin position="803"/>
        <end position="823"/>
    </location>
</feature>
<feature type="domain" description="Calponin-homology (CH)" evidence="9">
    <location>
        <begin position="143"/>
        <end position="247"/>
    </location>
</feature>
<dbReference type="InterPro" id="IPR001589">
    <property type="entry name" value="Actinin_actin-bd_CS"/>
</dbReference>
<name>A0ABN9DZZ4_9NEOB</name>
<dbReference type="EMBL" id="CATNWA010014982">
    <property type="protein sequence ID" value="CAI9578204.1"/>
    <property type="molecule type" value="Genomic_DNA"/>
</dbReference>
<evidence type="ECO:0000256" key="4">
    <source>
        <dbReference type="ARBA" id="ARBA00022989"/>
    </source>
</evidence>
<feature type="region of interest" description="Disordered" evidence="7">
    <location>
        <begin position="113"/>
        <end position="133"/>
    </location>
</feature>
<feature type="compositionally biased region" description="Polar residues" evidence="7">
    <location>
        <begin position="773"/>
        <end position="788"/>
    </location>
</feature>
<dbReference type="CDD" id="cd21245">
    <property type="entry name" value="CH_CLMN_rpt2"/>
    <property type="match status" value="1"/>
</dbReference>
<evidence type="ECO:0000256" key="5">
    <source>
        <dbReference type="ARBA" id="ARBA00023136"/>
    </source>
</evidence>
<evidence type="ECO:0000259" key="9">
    <source>
        <dbReference type="PROSITE" id="PS50021"/>
    </source>
</evidence>
<feature type="region of interest" description="Disordered" evidence="7">
    <location>
        <begin position="766"/>
        <end position="791"/>
    </location>
</feature>
<comment type="subcellular location">
    <subcellularLocation>
        <location evidence="1">Membrane</location>
    </subcellularLocation>
</comment>
<evidence type="ECO:0000256" key="1">
    <source>
        <dbReference type="ARBA" id="ARBA00004370"/>
    </source>
</evidence>
<keyword evidence="3" id="KW-0677">Repeat</keyword>
<accession>A0ABN9DZZ4</accession>
<gene>
    <name evidence="10" type="ORF">SPARVUS_LOCUS8879380</name>
</gene>
<dbReference type="InterPro" id="IPR047826">
    <property type="entry name" value="CLMN_CH_second"/>
</dbReference>
<dbReference type="InterPro" id="IPR001715">
    <property type="entry name" value="CH_dom"/>
</dbReference>
<dbReference type="SMART" id="SM00033">
    <property type="entry name" value="CH"/>
    <property type="match status" value="2"/>
</dbReference>
<dbReference type="SUPFAM" id="SSF47576">
    <property type="entry name" value="Calponin-homology domain, CH-domain"/>
    <property type="match status" value="1"/>
</dbReference>
<keyword evidence="2 8" id="KW-0812">Transmembrane</keyword>
<dbReference type="PROSITE" id="PS00020">
    <property type="entry name" value="ACTININ_2"/>
    <property type="match status" value="1"/>
</dbReference>
<dbReference type="InterPro" id="IPR052403">
    <property type="entry name" value="LINC-complex_assoc"/>
</dbReference>
<feature type="region of interest" description="Disordered" evidence="7">
    <location>
        <begin position="444"/>
        <end position="477"/>
    </location>
</feature>
<dbReference type="PANTHER" id="PTHR47535">
    <property type="entry name" value="MUSCLE-SPECIFIC PROTEIN 300 KDA, ISOFORM G"/>
    <property type="match status" value="1"/>
</dbReference>
<proteinExistence type="predicted"/>
<dbReference type="Pfam" id="PF00307">
    <property type="entry name" value="CH"/>
    <property type="match status" value="2"/>
</dbReference>
<evidence type="ECO:0000256" key="6">
    <source>
        <dbReference type="ARBA" id="ARBA00023203"/>
    </source>
</evidence>
<evidence type="ECO:0000256" key="7">
    <source>
        <dbReference type="SAM" id="MobiDB-lite"/>
    </source>
</evidence>
<evidence type="ECO:0000313" key="11">
    <source>
        <dbReference type="Proteomes" id="UP001162483"/>
    </source>
</evidence>
<keyword evidence="6" id="KW-0009">Actin-binding</keyword>
<keyword evidence="11" id="KW-1185">Reference proteome</keyword>
<keyword evidence="5 8" id="KW-0472">Membrane</keyword>